<dbReference type="PANTHER" id="PTHR43280:SF14">
    <property type="entry name" value="MELIBIOSE OPERON REGULATORY PROTEIN"/>
    <property type="match status" value="1"/>
</dbReference>
<dbReference type="InterPro" id="IPR008917">
    <property type="entry name" value="TF_DNA-bd_sf"/>
</dbReference>
<dbReference type="GO" id="GO:0003700">
    <property type="term" value="F:DNA-binding transcription factor activity"/>
    <property type="evidence" value="ECO:0007669"/>
    <property type="project" value="InterPro"/>
</dbReference>
<keyword evidence="3" id="KW-0804">Transcription</keyword>
<keyword evidence="2" id="KW-0238">DNA-binding</keyword>
<keyword evidence="1" id="KW-0805">Transcription regulation</keyword>
<dbReference type="InterPro" id="IPR011051">
    <property type="entry name" value="RmlC_Cupin_sf"/>
</dbReference>
<dbReference type="GO" id="GO:0032259">
    <property type="term" value="P:methylation"/>
    <property type="evidence" value="ECO:0007669"/>
    <property type="project" value="UniProtKB-KW"/>
</dbReference>
<feature type="domain" description="HTH araC/xylS-type" evidence="4">
    <location>
        <begin position="228"/>
        <end position="326"/>
    </location>
</feature>
<reference evidence="5 6" key="1">
    <citation type="submission" date="2015-03" db="EMBL/GenBank/DDBJ databases">
        <authorList>
            <person name="Murphy D."/>
        </authorList>
    </citation>
    <scope>NUCLEOTIDE SEQUENCE [LARGE SCALE GENOMIC DNA]</scope>
    <source>
        <strain evidence="5 6">BR165/97</strain>
    </source>
</reference>
<dbReference type="SUPFAM" id="SSF46689">
    <property type="entry name" value="Homeodomain-like"/>
    <property type="match status" value="1"/>
</dbReference>
<protein>
    <submittedName>
        <fullName evidence="5">Adaptative response regulatory protein Ada</fullName>
        <ecNumber evidence="5">2.1.1.63</ecNumber>
    </submittedName>
</protein>
<dbReference type="Gene3D" id="1.10.10.60">
    <property type="entry name" value="Homeodomain-like"/>
    <property type="match status" value="2"/>
</dbReference>
<name>A0A0T9N4A0_YERIN</name>
<dbReference type="EC" id="2.1.1.63" evidence="5"/>
<proteinExistence type="predicted"/>
<evidence type="ECO:0000256" key="3">
    <source>
        <dbReference type="ARBA" id="ARBA00023163"/>
    </source>
</evidence>
<gene>
    <name evidence="5" type="primary">melR</name>
    <name evidence="5" type="ORF">ERS008530_04629</name>
</gene>
<dbReference type="eggNOG" id="COG2169">
    <property type="taxonomic scope" value="Bacteria"/>
</dbReference>
<sequence length="334" mass="38443">MWFRSRHVSLCCATILIIQEPRKTIAMENSVVRALAPDPDMCSSTDPVARSPLSLYSDYQRMDIELRAPHAMPSSHWHGQVEVNVPFDSDVEYLINDEVVRIKQGHITLFWACVPHQLIRPGDCRNMAILNLPMHLFLSWPLDRELINHVTHGMVVKSHTAHQISAFEVQRWQAELTSDDEQIRQLAIDEIGLMLKRFSLSGWQPILVNKTARTHKNGVSRHAQFYVSQMLGFIADNYDQALTIDSVAEHVKLNSNYAMGIFQRVMQLTMKQYITAMRINHVRALLSDTDKTILDIALTAGFRSSSRFYSSFHKYVGMSPQKYRKLSQLRRHLT</sequence>
<dbReference type="PANTHER" id="PTHR43280">
    <property type="entry name" value="ARAC-FAMILY TRANSCRIPTIONAL REGULATOR"/>
    <property type="match status" value="1"/>
</dbReference>
<dbReference type="NCBIfam" id="NF007693">
    <property type="entry name" value="PRK10371.1"/>
    <property type="match status" value="1"/>
</dbReference>
<dbReference type="PROSITE" id="PS01124">
    <property type="entry name" value="HTH_ARAC_FAMILY_2"/>
    <property type="match status" value="1"/>
</dbReference>
<keyword evidence="5" id="KW-0489">Methyltransferase</keyword>
<evidence type="ECO:0000256" key="1">
    <source>
        <dbReference type="ARBA" id="ARBA00023015"/>
    </source>
</evidence>
<dbReference type="AlphaFoldDB" id="A0A0T9N4A0"/>
<dbReference type="Pfam" id="PF12833">
    <property type="entry name" value="HTH_18"/>
    <property type="match status" value="1"/>
</dbReference>
<organism evidence="5 6">
    <name type="scientific">Yersinia intermedia</name>
    <dbReference type="NCBI Taxonomy" id="631"/>
    <lineage>
        <taxon>Bacteria</taxon>
        <taxon>Pseudomonadati</taxon>
        <taxon>Pseudomonadota</taxon>
        <taxon>Gammaproteobacteria</taxon>
        <taxon>Enterobacterales</taxon>
        <taxon>Yersiniaceae</taxon>
        <taxon>Yersinia</taxon>
    </lineage>
</organism>
<dbReference type="STRING" id="631.CH53_2991"/>
<dbReference type="PRINTS" id="PR00032">
    <property type="entry name" value="HTHARAC"/>
</dbReference>
<dbReference type="Proteomes" id="UP000038750">
    <property type="component" value="Unassembled WGS sequence"/>
</dbReference>
<evidence type="ECO:0000313" key="5">
    <source>
        <dbReference type="EMBL" id="CNG75759.1"/>
    </source>
</evidence>
<dbReference type="SUPFAM" id="SSF51182">
    <property type="entry name" value="RmlC-like cupins"/>
    <property type="match status" value="1"/>
</dbReference>
<dbReference type="InterPro" id="IPR018060">
    <property type="entry name" value="HTH_AraC"/>
</dbReference>
<dbReference type="SMART" id="SM00342">
    <property type="entry name" value="HTH_ARAC"/>
    <property type="match status" value="1"/>
</dbReference>
<dbReference type="SUPFAM" id="SSF47454">
    <property type="entry name" value="A DNA-binding domain in eukaryotic transcription factors"/>
    <property type="match status" value="1"/>
</dbReference>
<dbReference type="EMBL" id="CPZJ01000034">
    <property type="protein sequence ID" value="CNG75759.1"/>
    <property type="molecule type" value="Genomic_DNA"/>
</dbReference>
<evidence type="ECO:0000259" key="4">
    <source>
        <dbReference type="PROSITE" id="PS01124"/>
    </source>
</evidence>
<dbReference type="GO" id="GO:0003908">
    <property type="term" value="F:methylated-DNA-[protein]-cysteine S-methyltransferase activity"/>
    <property type="evidence" value="ECO:0007669"/>
    <property type="project" value="UniProtKB-EC"/>
</dbReference>
<accession>A0A0T9N4A0</accession>
<evidence type="ECO:0000313" key="6">
    <source>
        <dbReference type="Proteomes" id="UP000038750"/>
    </source>
</evidence>
<keyword evidence="5" id="KW-0808">Transferase</keyword>
<evidence type="ECO:0000256" key="2">
    <source>
        <dbReference type="ARBA" id="ARBA00023125"/>
    </source>
</evidence>
<dbReference type="GO" id="GO:0043565">
    <property type="term" value="F:sequence-specific DNA binding"/>
    <property type="evidence" value="ECO:0007669"/>
    <property type="project" value="InterPro"/>
</dbReference>
<dbReference type="InterPro" id="IPR009057">
    <property type="entry name" value="Homeodomain-like_sf"/>
</dbReference>
<dbReference type="InterPro" id="IPR020449">
    <property type="entry name" value="Tscrpt_reg_AraC-type_HTH"/>
</dbReference>